<gene>
    <name evidence="1" type="ORF">BACCIP111883_04236</name>
</gene>
<protein>
    <submittedName>
        <fullName evidence="1">Uncharacterized protein</fullName>
    </submittedName>
</protein>
<sequence length="88" mass="9841">MTIPNAFLCGLDYVSIPFSSKNTLACHLVLCLSGLNKALPHFGYVEISRGIIISIGFVRLPYSIIKLILNHGGDIRCYLSWMLEIQTR</sequence>
<evidence type="ECO:0000313" key="1">
    <source>
        <dbReference type="EMBL" id="CAG9623425.1"/>
    </source>
</evidence>
<reference evidence="1 2" key="1">
    <citation type="submission" date="2021-10" db="EMBL/GenBank/DDBJ databases">
        <authorList>
            <person name="Criscuolo A."/>
        </authorList>
    </citation>
    <scope>NUCLEOTIDE SEQUENCE [LARGE SCALE GENOMIC DNA]</scope>
    <source>
        <strain evidence="2">CIP 111883</strain>
    </source>
</reference>
<organism evidence="1 2">
    <name type="scientific">Sutcliffiella rhizosphaerae</name>
    <dbReference type="NCBI Taxonomy" id="2880967"/>
    <lineage>
        <taxon>Bacteria</taxon>
        <taxon>Bacillati</taxon>
        <taxon>Bacillota</taxon>
        <taxon>Bacilli</taxon>
        <taxon>Bacillales</taxon>
        <taxon>Bacillaceae</taxon>
        <taxon>Sutcliffiella</taxon>
    </lineage>
</organism>
<name>A0ABN8AKK1_9BACI</name>
<proteinExistence type="predicted"/>
<keyword evidence="2" id="KW-1185">Reference proteome</keyword>
<dbReference type="Proteomes" id="UP000789833">
    <property type="component" value="Unassembled WGS sequence"/>
</dbReference>
<evidence type="ECO:0000313" key="2">
    <source>
        <dbReference type="Proteomes" id="UP000789833"/>
    </source>
</evidence>
<comment type="caution">
    <text evidence="1">The sequence shown here is derived from an EMBL/GenBank/DDBJ whole genome shotgun (WGS) entry which is preliminary data.</text>
</comment>
<dbReference type="EMBL" id="CAKJTJ010000047">
    <property type="protein sequence ID" value="CAG9623425.1"/>
    <property type="molecule type" value="Genomic_DNA"/>
</dbReference>
<accession>A0ABN8AKK1</accession>